<dbReference type="AlphaFoldDB" id="A0A7W8ZI54"/>
<feature type="signal peptide" evidence="1">
    <location>
        <begin position="1"/>
        <end position="20"/>
    </location>
</feature>
<dbReference type="RefSeq" id="WP_183878227.1">
    <property type="nucleotide sequence ID" value="NZ_JACHCD010000002.1"/>
</dbReference>
<comment type="caution">
    <text evidence="2">The sequence shown here is derived from an EMBL/GenBank/DDBJ whole genome shotgun (WGS) entry which is preliminary data.</text>
</comment>
<evidence type="ECO:0000313" key="2">
    <source>
        <dbReference type="EMBL" id="MBB5634427.1"/>
    </source>
</evidence>
<keyword evidence="1" id="KW-0732">Signal</keyword>
<name>A0A7W8ZI54_9SPHI</name>
<proteinExistence type="predicted"/>
<organism evidence="2 3">
    <name type="scientific">Pedobacter cryoconitis</name>
    <dbReference type="NCBI Taxonomy" id="188932"/>
    <lineage>
        <taxon>Bacteria</taxon>
        <taxon>Pseudomonadati</taxon>
        <taxon>Bacteroidota</taxon>
        <taxon>Sphingobacteriia</taxon>
        <taxon>Sphingobacteriales</taxon>
        <taxon>Sphingobacteriaceae</taxon>
        <taxon>Pedobacter</taxon>
    </lineage>
</organism>
<sequence>MKAKLLFIAGLALVTTACNSIPGPAIIPEAIFDNHDKAVITSFSNQKELTASTLYGNSKAVKTMTEDTGHTTGEVFTLVTWYEQPNPYWYGSMINSDIKTIEEVTITKLANDHLAAGYQILQGDRQISKLYNLKKQERIDFILSQHAMVFPSLAEYKL</sequence>
<dbReference type="Proteomes" id="UP000537204">
    <property type="component" value="Unassembled WGS sequence"/>
</dbReference>
<dbReference type="EMBL" id="JACHCE010000001">
    <property type="protein sequence ID" value="MBB5634427.1"/>
    <property type="molecule type" value="Genomic_DNA"/>
</dbReference>
<reference evidence="2 3" key="1">
    <citation type="submission" date="2020-08" db="EMBL/GenBank/DDBJ databases">
        <title>Genomic Encyclopedia of Type Strains, Phase IV (KMG-V): Genome sequencing to study the core and pangenomes of soil and plant-associated prokaryotes.</title>
        <authorList>
            <person name="Whitman W."/>
        </authorList>
    </citation>
    <scope>NUCLEOTIDE SEQUENCE [LARGE SCALE GENOMIC DNA]</scope>
    <source>
        <strain evidence="2 3">S3M1</strain>
    </source>
</reference>
<accession>A0A7W8ZI54</accession>
<evidence type="ECO:0000313" key="3">
    <source>
        <dbReference type="Proteomes" id="UP000537204"/>
    </source>
</evidence>
<gene>
    <name evidence="2" type="ORF">HDE68_000312</name>
</gene>
<protein>
    <submittedName>
        <fullName evidence="2">Uncharacterized protein</fullName>
    </submittedName>
</protein>
<evidence type="ECO:0000256" key="1">
    <source>
        <dbReference type="SAM" id="SignalP"/>
    </source>
</evidence>
<feature type="chain" id="PRO_5031161088" evidence="1">
    <location>
        <begin position="21"/>
        <end position="158"/>
    </location>
</feature>
<dbReference type="PROSITE" id="PS51257">
    <property type="entry name" value="PROKAR_LIPOPROTEIN"/>
    <property type="match status" value="1"/>
</dbReference>